<accession>A0A2P2QEF3</accession>
<dbReference type="EMBL" id="GGEC01084763">
    <property type="protein sequence ID" value="MBX65247.1"/>
    <property type="molecule type" value="Transcribed_RNA"/>
</dbReference>
<dbReference type="AlphaFoldDB" id="A0A2P2QEF3"/>
<protein>
    <submittedName>
        <fullName evidence="1">Uncharacterized protein</fullName>
    </submittedName>
</protein>
<proteinExistence type="predicted"/>
<sequence length="29" mass="3481">MRLVPRTYANEEKSNFKQDKWNKIIDAGQ</sequence>
<name>A0A2P2QEF3_RHIMU</name>
<evidence type="ECO:0000313" key="1">
    <source>
        <dbReference type="EMBL" id="MBX65247.1"/>
    </source>
</evidence>
<organism evidence="1">
    <name type="scientific">Rhizophora mucronata</name>
    <name type="common">Asiatic mangrove</name>
    <dbReference type="NCBI Taxonomy" id="61149"/>
    <lineage>
        <taxon>Eukaryota</taxon>
        <taxon>Viridiplantae</taxon>
        <taxon>Streptophyta</taxon>
        <taxon>Embryophyta</taxon>
        <taxon>Tracheophyta</taxon>
        <taxon>Spermatophyta</taxon>
        <taxon>Magnoliopsida</taxon>
        <taxon>eudicotyledons</taxon>
        <taxon>Gunneridae</taxon>
        <taxon>Pentapetalae</taxon>
        <taxon>rosids</taxon>
        <taxon>fabids</taxon>
        <taxon>Malpighiales</taxon>
        <taxon>Rhizophoraceae</taxon>
        <taxon>Rhizophora</taxon>
    </lineage>
</organism>
<reference evidence="1" key="1">
    <citation type="submission" date="2018-02" db="EMBL/GenBank/DDBJ databases">
        <title>Rhizophora mucronata_Transcriptome.</title>
        <authorList>
            <person name="Meera S.P."/>
            <person name="Sreeshan A."/>
            <person name="Augustine A."/>
        </authorList>
    </citation>
    <scope>NUCLEOTIDE SEQUENCE</scope>
    <source>
        <tissue evidence="1">Leaf</tissue>
    </source>
</reference>